<keyword evidence="2" id="KW-1185">Reference proteome</keyword>
<dbReference type="HOGENOM" id="CLU_2006961_0_0_1"/>
<gene>
    <name evidence="1" type="ORF">AMTR_s00002p00262090</name>
</gene>
<dbReference type="Proteomes" id="UP000017836">
    <property type="component" value="Unassembled WGS sequence"/>
</dbReference>
<evidence type="ECO:0000313" key="1">
    <source>
        <dbReference type="EMBL" id="ERN01381.1"/>
    </source>
</evidence>
<accession>W1P1D8</accession>
<dbReference type="EMBL" id="KI394767">
    <property type="protein sequence ID" value="ERN01381.1"/>
    <property type="molecule type" value="Genomic_DNA"/>
</dbReference>
<reference evidence="2" key="1">
    <citation type="journal article" date="2013" name="Science">
        <title>The Amborella genome and the evolution of flowering plants.</title>
        <authorList>
            <consortium name="Amborella Genome Project"/>
        </authorList>
    </citation>
    <scope>NUCLEOTIDE SEQUENCE [LARGE SCALE GENOMIC DNA]</scope>
</reference>
<protein>
    <submittedName>
        <fullName evidence="1">Uncharacterized protein</fullName>
    </submittedName>
</protein>
<organism evidence="1 2">
    <name type="scientific">Amborella trichopoda</name>
    <dbReference type="NCBI Taxonomy" id="13333"/>
    <lineage>
        <taxon>Eukaryota</taxon>
        <taxon>Viridiplantae</taxon>
        <taxon>Streptophyta</taxon>
        <taxon>Embryophyta</taxon>
        <taxon>Tracheophyta</taxon>
        <taxon>Spermatophyta</taxon>
        <taxon>Magnoliopsida</taxon>
        <taxon>Amborellales</taxon>
        <taxon>Amborellaceae</taxon>
        <taxon>Amborella</taxon>
    </lineage>
</organism>
<proteinExistence type="predicted"/>
<name>W1P1D8_AMBTC</name>
<dbReference type="Gramene" id="ERN01381">
    <property type="protein sequence ID" value="ERN01381"/>
    <property type="gene ID" value="AMTR_s00002p00262090"/>
</dbReference>
<dbReference type="AlphaFoldDB" id="W1P1D8"/>
<sequence length="124" mass="13308">MAAAVAIGSRGFRDDVSFTRLADGSASPNQFGGNNEISLPIELHDGLLVEKESPLAVLLEKDNQDKNAVSNSMPSKVLNNMKANEFDFGKEAITKEERIDTGKSPINNITCEGEVMCAPVDPTL</sequence>
<evidence type="ECO:0000313" key="2">
    <source>
        <dbReference type="Proteomes" id="UP000017836"/>
    </source>
</evidence>